<organism evidence="1 2">
    <name type="scientific">Potamilus streckersoni</name>
    <dbReference type="NCBI Taxonomy" id="2493646"/>
    <lineage>
        <taxon>Eukaryota</taxon>
        <taxon>Metazoa</taxon>
        <taxon>Spiralia</taxon>
        <taxon>Lophotrochozoa</taxon>
        <taxon>Mollusca</taxon>
        <taxon>Bivalvia</taxon>
        <taxon>Autobranchia</taxon>
        <taxon>Heteroconchia</taxon>
        <taxon>Palaeoheterodonta</taxon>
        <taxon>Unionida</taxon>
        <taxon>Unionoidea</taxon>
        <taxon>Unionidae</taxon>
        <taxon>Ambleminae</taxon>
        <taxon>Lampsilini</taxon>
        <taxon>Potamilus</taxon>
    </lineage>
</organism>
<reference evidence="1" key="1">
    <citation type="journal article" date="2021" name="Genome Biol. Evol.">
        <title>A High-Quality Reference Genome for a Parasitic Bivalve with Doubly Uniparental Inheritance (Bivalvia: Unionida).</title>
        <authorList>
            <person name="Smith C.H."/>
        </authorList>
    </citation>
    <scope>NUCLEOTIDE SEQUENCE</scope>
    <source>
        <strain evidence="1">CHS0354</strain>
    </source>
</reference>
<reference evidence="1" key="3">
    <citation type="submission" date="2023-05" db="EMBL/GenBank/DDBJ databases">
        <authorList>
            <person name="Smith C.H."/>
        </authorList>
    </citation>
    <scope>NUCLEOTIDE SEQUENCE</scope>
    <source>
        <strain evidence="1">CHS0354</strain>
        <tissue evidence="1">Mantle</tissue>
    </source>
</reference>
<protein>
    <submittedName>
        <fullName evidence="1">Uncharacterized protein</fullName>
    </submittedName>
</protein>
<evidence type="ECO:0000313" key="1">
    <source>
        <dbReference type="EMBL" id="KAK3608259.1"/>
    </source>
</evidence>
<proteinExistence type="predicted"/>
<dbReference type="AlphaFoldDB" id="A0AAE0TDB5"/>
<feature type="non-terminal residue" evidence="1">
    <location>
        <position position="137"/>
    </location>
</feature>
<name>A0AAE0TDB5_9BIVA</name>
<dbReference type="Proteomes" id="UP001195483">
    <property type="component" value="Unassembled WGS sequence"/>
</dbReference>
<evidence type="ECO:0000313" key="2">
    <source>
        <dbReference type="Proteomes" id="UP001195483"/>
    </source>
</evidence>
<dbReference type="EMBL" id="JAEAOA010000502">
    <property type="protein sequence ID" value="KAK3608259.1"/>
    <property type="molecule type" value="Genomic_DNA"/>
</dbReference>
<accession>A0AAE0TDB5</accession>
<sequence length="137" mass="15949">MNININLDQGRTTYGLRARPYTRRDFDWPADCFWSYMIMSPAVRIQLKLDLEFTIKFLSWILPRNVKLTARVAHITKIECLSTFSQKSARKQHVCCAVKVLKEYNISHHYATKHAGYGRTLSAAERQTGATELDRKR</sequence>
<gene>
    <name evidence="1" type="ORF">CHS0354_007284</name>
</gene>
<reference evidence="1" key="2">
    <citation type="journal article" date="2021" name="Genome Biol. Evol.">
        <title>Developing a high-quality reference genome for a parasitic bivalve with doubly uniparental inheritance (Bivalvia: Unionida).</title>
        <authorList>
            <person name="Smith C.H."/>
        </authorList>
    </citation>
    <scope>NUCLEOTIDE SEQUENCE</scope>
    <source>
        <strain evidence="1">CHS0354</strain>
        <tissue evidence="1">Mantle</tissue>
    </source>
</reference>
<keyword evidence="2" id="KW-1185">Reference proteome</keyword>
<comment type="caution">
    <text evidence="1">The sequence shown here is derived from an EMBL/GenBank/DDBJ whole genome shotgun (WGS) entry which is preliminary data.</text>
</comment>